<evidence type="ECO:0000256" key="2">
    <source>
        <dbReference type="ARBA" id="ARBA00002189"/>
    </source>
</evidence>
<evidence type="ECO:0000256" key="15">
    <source>
        <dbReference type="SAM" id="MobiDB-lite"/>
    </source>
</evidence>
<keyword evidence="8" id="KW-0808">Transferase</keyword>
<dbReference type="InterPro" id="IPR015424">
    <property type="entry name" value="PyrdxlP-dep_Trfase"/>
</dbReference>
<name>A0A918B158_9ACTN</name>
<comment type="function">
    <text evidence="2">Catalyzes reversively the conversion of L-aspartate beta-semialdehyde (ASA) to L-2,4-diaminobutyrate (DABA) by transamination with L-glutamate.</text>
</comment>
<evidence type="ECO:0000256" key="5">
    <source>
        <dbReference type="ARBA" id="ARBA00013155"/>
    </source>
</evidence>
<dbReference type="InterPro" id="IPR015422">
    <property type="entry name" value="PyrdxlP-dep_Trfase_small"/>
</dbReference>
<evidence type="ECO:0000313" key="16">
    <source>
        <dbReference type="EMBL" id="GGP98611.1"/>
    </source>
</evidence>
<keyword evidence="7 16" id="KW-0032">Aminotransferase</keyword>
<evidence type="ECO:0000256" key="7">
    <source>
        <dbReference type="ARBA" id="ARBA00022576"/>
    </source>
</evidence>
<protein>
    <recommendedName>
        <fullName evidence="6">Diaminobutyrate--2-oxoglutarate transaminase</fullName>
        <ecNumber evidence="5">2.6.1.76</ecNumber>
    </recommendedName>
    <alternativeName>
        <fullName evidence="11">DABA aminotransferase</fullName>
    </alternativeName>
    <alternativeName>
        <fullName evidence="12">Diaminobutyrate--2-oxoglutarate aminotransferase</fullName>
    </alternativeName>
    <alternativeName>
        <fullName evidence="10">L-2,4-diaminobutyric acid transaminase</fullName>
    </alternativeName>
</protein>
<evidence type="ECO:0000256" key="12">
    <source>
        <dbReference type="ARBA" id="ARBA00031476"/>
    </source>
</evidence>
<evidence type="ECO:0000256" key="10">
    <source>
        <dbReference type="ARBA" id="ARBA00029744"/>
    </source>
</evidence>
<dbReference type="PANTHER" id="PTHR43552">
    <property type="entry name" value="DIAMINOBUTYRATE--2-OXOGLUTARATE AMINOTRANSFERASE"/>
    <property type="match status" value="1"/>
</dbReference>
<feature type="region of interest" description="Disordered" evidence="15">
    <location>
        <begin position="1"/>
        <end position="36"/>
    </location>
</feature>
<evidence type="ECO:0000256" key="11">
    <source>
        <dbReference type="ARBA" id="ARBA00030665"/>
    </source>
</evidence>
<evidence type="ECO:0000313" key="17">
    <source>
        <dbReference type="Proteomes" id="UP000654123"/>
    </source>
</evidence>
<dbReference type="SUPFAM" id="SSF53383">
    <property type="entry name" value="PLP-dependent transferases"/>
    <property type="match status" value="1"/>
</dbReference>
<evidence type="ECO:0000256" key="14">
    <source>
        <dbReference type="RuleBase" id="RU003560"/>
    </source>
</evidence>
<evidence type="ECO:0000256" key="6">
    <source>
        <dbReference type="ARBA" id="ARBA00014798"/>
    </source>
</evidence>
<dbReference type="EC" id="2.6.1.76" evidence="5"/>
<evidence type="ECO:0000256" key="13">
    <source>
        <dbReference type="ARBA" id="ARBA00049111"/>
    </source>
</evidence>
<dbReference type="InterPro" id="IPR015421">
    <property type="entry name" value="PyrdxlP-dep_Trfase_major"/>
</dbReference>
<dbReference type="GO" id="GO:0045303">
    <property type="term" value="F:diaminobutyrate-2-oxoglutarate transaminase activity"/>
    <property type="evidence" value="ECO:0007669"/>
    <property type="project" value="UniProtKB-EC"/>
</dbReference>
<evidence type="ECO:0000256" key="3">
    <source>
        <dbReference type="ARBA" id="ARBA00004946"/>
    </source>
</evidence>
<comment type="pathway">
    <text evidence="3">Amine and polyamine biosynthesis; ectoine biosynthesis; L-ectoine from L-aspartate 4-semialdehyde: step 1/3.</text>
</comment>
<dbReference type="PANTHER" id="PTHR43552:SF1">
    <property type="entry name" value="DIAMINOBUTYRATE--2-OXOGLUTARATE AMINOTRANSFERASE"/>
    <property type="match status" value="1"/>
</dbReference>
<dbReference type="RefSeq" id="WP_189531301.1">
    <property type="nucleotide sequence ID" value="NZ_BMSV01000003.1"/>
</dbReference>
<evidence type="ECO:0000256" key="9">
    <source>
        <dbReference type="ARBA" id="ARBA00022898"/>
    </source>
</evidence>
<keyword evidence="9 14" id="KW-0663">Pyridoxal phosphate</keyword>
<dbReference type="InterPro" id="IPR005814">
    <property type="entry name" value="Aminotrans_3"/>
</dbReference>
<dbReference type="InterPro" id="IPR004637">
    <property type="entry name" value="Dat"/>
</dbReference>
<comment type="cofactor">
    <cofactor evidence="1">
        <name>pyridoxal 5'-phosphate</name>
        <dbReference type="ChEBI" id="CHEBI:597326"/>
    </cofactor>
</comment>
<reference evidence="16" key="1">
    <citation type="journal article" date="2014" name="Int. J. Syst. Evol. Microbiol.">
        <title>Complete genome sequence of Corynebacterium casei LMG S-19264T (=DSM 44701T), isolated from a smear-ripened cheese.</title>
        <authorList>
            <consortium name="US DOE Joint Genome Institute (JGI-PGF)"/>
            <person name="Walter F."/>
            <person name="Albersmeier A."/>
            <person name="Kalinowski J."/>
            <person name="Ruckert C."/>
        </authorList>
    </citation>
    <scope>NUCLEOTIDE SEQUENCE</scope>
    <source>
        <strain evidence="16">JCM 4335</strain>
    </source>
</reference>
<dbReference type="Pfam" id="PF00202">
    <property type="entry name" value="Aminotran_3"/>
    <property type="match status" value="2"/>
</dbReference>
<evidence type="ECO:0000256" key="8">
    <source>
        <dbReference type="ARBA" id="ARBA00022679"/>
    </source>
</evidence>
<proteinExistence type="inferred from homology"/>
<reference evidence="16" key="2">
    <citation type="submission" date="2020-09" db="EMBL/GenBank/DDBJ databases">
        <authorList>
            <person name="Sun Q."/>
            <person name="Ohkuma M."/>
        </authorList>
    </citation>
    <scope>NUCLEOTIDE SEQUENCE</scope>
    <source>
        <strain evidence="16">JCM 4335</strain>
    </source>
</reference>
<comment type="catalytic activity">
    <reaction evidence="13">
        <text>L-2,4-diaminobutanoate + 2-oxoglutarate = L-aspartate 4-semialdehyde + L-glutamate</text>
        <dbReference type="Rhea" id="RHEA:11160"/>
        <dbReference type="ChEBI" id="CHEBI:16810"/>
        <dbReference type="ChEBI" id="CHEBI:29985"/>
        <dbReference type="ChEBI" id="CHEBI:58761"/>
        <dbReference type="ChEBI" id="CHEBI:537519"/>
        <dbReference type="EC" id="2.6.1.76"/>
    </reaction>
</comment>
<feature type="compositionally biased region" description="Low complexity" evidence="15">
    <location>
        <begin position="1"/>
        <end position="11"/>
    </location>
</feature>
<evidence type="ECO:0000256" key="4">
    <source>
        <dbReference type="ARBA" id="ARBA00008954"/>
    </source>
</evidence>
<dbReference type="EMBL" id="BMSV01000003">
    <property type="protein sequence ID" value="GGP98611.1"/>
    <property type="molecule type" value="Genomic_DNA"/>
</dbReference>
<comment type="similarity">
    <text evidence="4 14">Belongs to the class-III pyridoxal-phosphate-dependent aminotransferase family.</text>
</comment>
<evidence type="ECO:0000256" key="1">
    <source>
        <dbReference type="ARBA" id="ARBA00001933"/>
    </source>
</evidence>
<dbReference type="GO" id="GO:0030170">
    <property type="term" value="F:pyridoxal phosphate binding"/>
    <property type="evidence" value="ECO:0007669"/>
    <property type="project" value="InterPro"/>
</dbReference>
<organism evidence="16 17">
    <name type="scientific">Streptomyces roseolilacinus</name>
    <dbReference type="NCBI Taxonomy" id="66904"/>
    <lineage>
        <taxon>Bacteria</taxon>
        <taxon>Bacillati</taxon>
        <taxon>Actinomycetota</taxon>
        <taxon>Actinomycetes</taxon>
        <taxon>Kitasatosporales</taxon>
        <taxon>Streptomycetaceae</taxon>
        <taxon>Streptomyces</taxon>
    </lineage>
</organism>
<dbReference type="Gene3D" id="3.40.640.10">
    <property type="entry name" value="Type I PLP-dependent aspartate aminotransferase-like (Major domain)"/>
    <property type="match status" value="1"/>
</dbReference>
<accession>A0A918B158</accession>
<gene>
    <name evidence="16" type="primary">pvdH</name>
    <name evidence="16" type="ORF">GCM10010249_15880</name>
</gene>
<dbReference type="Gene3D" id="3.90.1150.10">
    <property type="entry name" value="Aspartate Aminotransferase, domain 1"/>
    <property type="match status" value="1"/>
</dbReference>
<dbReference type="CDD" id="cd00610">
    <property type="entry name" value="OAT_like"/>
    <property type="match status" value="1"/>
</dbReference>
<dbReference type="Proteomes" id="UP000654123">
    <property type="component" value="Unassembled WGS sequence"/>
</dbReference>
<sequence>MAVTEPATAAPPAGPGGVPRRRPRREPAAHPYARPLPVVPVRARGVTVEGADGRRYLDCTSGAGALGHNHPVVLEAVRRFVDSGAPLHALDLATPVRDAFTAELLATLPPAFARGARVRFCDPAGTDAVDAALALARAATGRTGVLTFTADAHRDPVAPGPPGAPGTVRVARPPHPDAYRCPFGGAEAAARRTGLPPGGPGTRAEPPAAVVVEPVRGGGVVPAPDDWLRRVRESTAARSVPLIADETLTGLGRTGAFWAVEHSGVVPDALAVSRVLGGSLPLSVIVHRSALDPGGRGGRADGFRGNRPAMAAGTATLAYVRENRLAERAAVLGARLLARLRELAAAHACVGDVRGRGLVIGVELADAAAGPGGASPPAPALAEAVRRECLDRGLIVGTGGPHSGVVRLLPPLTLTDEQAAAVLDRFADALAAVERAFTR</sequence>
<dbReference type="AlphaFoldDB" id="A0A918B158"/>
<comment type="caution">
    <text evidence="16">The sequence shown here is derived from an EMBL/GenBank/DDBJ whole genome shotgun (WGS) entry which is preliminary data.</text>
</comment>
<dbReference type="PIRSF" id="PIRSF000521">
    <property type="entry name" value="Transaminase_4ab_Lys_Orn"/>
    <property type="match status" value="1"/>
</dbReference>
<keyword evidence="17" id="KW-1185">Reference proteome</keyword>